<dbReference type="SMART" id="SM00547">
    <property type="entry name" value="ZnF_RBZ"/>
    <property type="match status" value="2"/>
</dbReference>
<keyword evidence="8" id="KW-1185">Reference proteome</keyword>
<name>A0AAE0T410_9BIVA</name>
<dbReference type="EMBL" id="JAEAOA010000609">
    <property type="protein sequence ID" value="KAK3603397.1"/>
    <property type="molecule type" value="Genomic_DNA"/>
</dbReference>
<organism evidence="7 8">
    <name type="scientific">Potamilus streckersoni</name>
    <dbReference type="NCBI Taxonomy" id="2493646"/>
    <lineage>
        <taxon>Eukaryota</taxon>
        <taxon>Metazoa</taxon>
        <taxon>Spiralia</taxon>
        <taxon>Lophotrochozoa</taxon>
        <taxon>Mollusca</taxon>
        <taxon>Bivalvia</taxon>
        <taxon>Autobranchia</taxon>
        <taxon>Heteroconchia</taxon>
        <taxon>Palaeoheterodonta</taxon>
        <taxon>Unionida</taxon>
        <taxon>Unionoidea</taxon>
        <taxon>Unionidae</taxon>
        <taxon>Ambleminae</taxon>
        <taxon>Lampsilini</taxon>
        <taxon>Potamilus</taxon>
    </lineage>
</organism>
<dbReference type="PANTHER" id="PTHR15326">
    <property type="entry name" value="SPERMATOGENESIS-ASSOCIATED PROTEIN 2/TAMOZHENNIC"/>
    <property type="match status" value="1"/>
</dbReference>
<evidence type="ECO:0000256" key="4">
    <source>
        <dbReference type="PROSITE-ProRule" id="PRU00322"/>
    </source>
</evidence>
<evidence type="ECO:0000256" key="5">
    <source>
        <dbReference type="SAM" id="MobiDB-lite"/>
    </source>
</evidence>
<evidence type="ECO:0000256" key="2">
    <source>
        <dbReference type="ARBA" id="ARBA00022771"/>
    </source>
</evidence>
<evidence type="ECO:0000313" key="7">
    <source>
        <dbReference type="EMBL" id="KAK3603397.1"/>
    </source>
</evidence>
<evidence type="ECO:0000313" key="8">
    <source>
        <dbReference type="Proteomes" id="UP001195483"/>
    </source>
</evidence>
<dbReference type="Pfam" id="PF21388">
    <property type="entry name" value="SPATA2_PUB-like"/>
    <property type="match status" value="1"/>
</dbReference>
<dbReference type="PROSITE" id="PS50199">
    <property type="entry name" value="ZF_RANBP2_2"/>
    <property type="match status" value="1"/>
</dbReference>
<accession>A0AAE0T410</accession>
<evidence type="ECO:0000256" key="1">
    <source>
        <dbReference type="ARBA" id="ARBA00022723"/>
    </source>
</evidence>
<dbReference type="InterPro" id="IPR048839">
    <property type="entry name" value="SPATA2_PUB-like"/>
</dbReference>
<dbReference type="SUPFAM" id="SSF90209">
    <property type="entry name" value="Ran binding protein zinc finger-like"/>
    <property type="match status" value="1"/>
</dbReference>
<feature type="domain" description="RanBP2-type" evidence="6">
    <location>
        <begin position="469"/>
        <end position="498"/>
    </location>
</feature>
<keyword evidence="3" id="KW-0862">Zinc</keyword>
<dbReference type="InterPro" id="IPR036339">
    <property type="entry name" value="PUB-like_dom_sf"/>
</dbReference>
<protein>
    <recommendedName>
        <fullName evidence="6">RanBP2-type domain-containing protein</fullName>
    </recommendedName>
</protein>
<evidence type="ECO:0000259" key="6">
    <source>
        <dbReference type="PROSITE" id="PS50199"/>
    </source>
</evidence>
<gene>
    <name evidence="7" type="ORF">CHS0354_009379</name>
</gene>
<dbReference type="Gene3D" id="1.20.58.2190">
    <property type="match status" value="1"/>
</dbReference>
<dbReference type="AlphaFoldDB" id="A0AAE0T410"/>
<reference evidence="7" key="2">
    <citation type="journal article" date="2021" name="Genome Biol. Evol.">
        <title>Developing a high-quality reference genome for a parasitic bivalve with doubly uniparental inheritance (Bivalvia: Unionida).</title>
        <authorList>
            <person name="Smith C.H."/>
        </authorList>
    </citation>
    <scope>NUCLEOTIDE SEQUENCE</scope>
    <source>
        <strain evidence="7">CHS0354</strain>
        <tissue evidence="7">Mantle</tissue>
    </source>
</reference>
<dbReference type="SUPFAM" id="SSF143503">
    <property type="entry name" value="PUG domain-like"/>
    <property type="match status" value="1"/>
</dbReference>
<dbReference type="InterPro" id="IPR001876">
    <property type="entry name" value="Znf_RanBP2"/>
</dbReference>
<keyword evidence="2 4" id="KW-0863">Zinc-finger</keyword>
<reference evidence="7" key="3">
    <citation type="submission" date="2023-05" db="EMBL/GenBank/DDBJ databases">
        <authorList>
            <person name="Smith C.H."/>
        </authorList>
    </citation>
    <scope>NUCLEOTIDE SEQUENCE</scope>
    <source>
        <strain evidence="7">CHS0354</strain>
        <tissue evidence="7">Mantle</tissue>
    </source>
</reference>
<dbReference type="PANTHER" id="PTHR15326:SF2">
    <property type="entry name" value="PROTEIN TAMOZHENNIC"/>
    <property type="match status" value="1"/>
</dbReference>
<dbReference type="GO" id="GO:0008270">
    <property type="term" value="F:zinc ion binding"/>
    <property type="evidence" value="ECO:0007669"/>
    <property type="project" value="UniProtKB-KW"/>
</dbReference>
<dbReference type="InterPro" id="IPR036443">
    <property type="entry name" value="Znf_RanBP2_sf"/>
</dbReference>
<keyword evidence="1" id="KW-0479">Metal-binding</keyword>
<dbReference type="PROSITE" id="PS01358">
    <property type="entry name" value="ZF_RANBP2_1"/>
    <property type="match status" value="1"/>
</dbReference>
<evidence type="ECO:0000256" key="3">
    <source>
        <dbReference type="ARBA" id="ARBA00022833"/>
    </source>
</evidence>
<reference evidence="7" key="1">
    <citation type="journal article" date="2021" name="Genome Biol. Evol.">
        <title>A High-Quality Reference Genome for a Parasitic Bivalve with Doubly Uniparental Inheritance (Bivalvia: Unionida).</title>
        <authorList>
            <person name="Smith C.H."/>
        </authorList>
    </citation>
    <scope>NUCLEOTIDE SEQUENCE</scope>
    <source>
        <strain evidence="7">CHS0354</strain>
    </source>
</reference>
<sequence length="541" mass="61240">MQQFREAQRLYRSILNGDDPNEERKKIYILIYQFLCLCAPEERFRSHEIENVIIETAQAEMLTPLKAAKAFSYLERYLTILYKTPWKREYHKLNTYSGFFQTNITSHLMSADVIFRLIGYREERNGLFVLTKEIDKEQQANVAFECFIASVECKLIHDIREKLLADTVSIMEVVQVRISNRGDPESIALIINYRHGKIDTPIGQAKPQRQGASQGDAKQEIPDGDASFKAPFRDRLHEHLKVAQKHSSVGDKDIPYMDEDSPGNLAEGTLDEHLLASLQLIQKDVTRISEEKPHMRASQEWSFVNEELERRKKSGIQEHKLIERGMETHPKVKRKVATSQVPLDMKIPSDGNFSGGLSTSTEMQRHALQSNVVDSVFRQQEPYKFPTSQEVQISSVLSRHSVNLPPYVKPLPNAGGFSAPIMARSTDTILSNKQNISMYKKKTSAPLAAREKLQASYSAPIAARSNDLKEGRWQCIHCTILNSEATAICEMCGRSRDNLETDSPAKGKTLKVCAKCTLNNSTDKVICDACGSELRNVHTPV</sequence>
<dbReference type="Gene3D" id="2.30.30.380">
    <property type="entry name" value="Zn-finger domain of Sec23/24"/>
    <property type="match status" value="1"/>
</dbReference>
<dbReference type="Proteomes" id="UP001195483">
    <property type="component" value="Unassembled WGS sequence"/>
</dbReference>
<proteinExistence type="predicted"/>
<comment type="caution">
    <text evidence="7">The sequence shown here is derived from an EMBL/GenBank/DDBJ whole genome shotgun (WGS) entry which is preliminary data.</text>
</comment>
<dbReference type="GO" id="GO:0005737">
    <property type="term" value="C:cytoplasm"/>
    <property type="evidence" value="ECO:0007669"/>
    <property type="project" value="TreeGrafter"/>
</dbReference>
<feature type="region of interest" description="Disordered" evidence="5">
    <location>
        <begin position="203"/>
        <end position="223"/>
    </location>
</feature>